<protein>
    <submittedName>
        <fullName evidence="1">Uncharacterized protein</fullName>
    </submittedName>
</protein>
<dbReference type="Proteomes" id="UP000814243">
    <property type="component" value="Unassembled WGS sequence"/>
</dbReference>
<proteinExistence type="predicted"/>
<gene>
    <name evidence="1" type="ORF">HF086_007090</name>
</gene>
<accession>A0A922SGK1</accession>
<reference evidence="1" key="1">
    <citation type="journal article" date="2021" name="G3 (Bethesda)">
        <title>Genome and transcriptome analysis of the beet armyworm Spodoptera exigua reveals targets for pest control. .</title>
        <authorList>
            <person name="Simon S."/>
            <person name="Breeschoten T."/>
            <person name="Jansen H.J."/>
            <person name="Dirks R.P."/>
            <person name="Schranz M.E."/>
            <person name="Ros V.I.D."/>
        </authorList>
    </citation>
    <scope>NUCLEOTIDE SEQUENCE</scope>
    <source>
        <strain evidence="1">TB_SE_WUR_2020</strain>
    </source>
</reference>
<name>A0A922SGK1_SPOEX</name>
<evidence type="ECO:0000313" key="2">
    <source>
        <dbReference type="Proteomes" id="UP000814243"/>
    </source>
</evidence>
<evidence type="ECO:0000313" key="1">
    <source>
        <dbReference type="EMBL" id="KAH9636138.1"/>
    </source>
</evidence>
<dbReference type="EMBL" id="JACEFF010000511">
    <property type="protein sequence ID" value="KAH9636138.1"/>
    <property type="molecule type" value="Genomic_DNA"/>
</dbReference>
<sequence>MHHWKGNQEGYKRVVVELVVPRQINDFSLGTGGPGSGKVTHCDNLMQERRGVVHINMTDLLQQYAIGNGTTLPGLHFM</sequence>
<comment type="caution">
    <text evidence="1">The sequence shown here is derived from an EMBL/GenBank/DDBJ whole genome shotgun (WGS) entry which is preliminary data.</text>
</comment>
<dbReference type="InterPro" id="IPR027417">
    <property type="entry name" value="P-loop_NTPase"/>
</dbReference>
<organism evidence="1 2">
    <name type="scientific">Spodoptera exigua</name>
    <name type="common">Beet armyworm</name>
    <name type="synonym">Noctua fulgens</name>
    <dbReference type="NCBI Taxonomy" id="7107"/>
    <lineage>
        <taxon>Eukaryota</taxon>
        <taxon>Metazoa</taxon>
        <taxon>Ecdysozoa</taxon>
        <taxon>Arthropoda</taxon>
        <taxon>Hexapoda</taxon>
        <taxon>Insecta</taxon>
        <taxon>Pterygota</taxon>
        <taxon>Neoptera</taxon>
        <taxon>Endopterygota</taxon>
        <taxon>Lepidoptera</taxon>
        <taxon>Glossata</taxon>
        <taxon>Ditrysia</taxon>
        <taxon>Noctuoidea</taxon>
        <taxon>Noctuidae</taxon>
        <taxon>Amphipyrinae</taxon>
        <taxon>Spodoptera</taxon>
    </lineage>
</organism>
<dbReference type="Gene3D" id="3.40.50.300">
    <property type="entry name" value="P-loop containing nucleotide triphosphate hydrolases"/>
    <property type="match status" value="1"/>
</dbReference>
<dbReference type="AlphaFoldDB" id="A0A922SGK1"/>